<dbReference type="InterPro" id="IPR036291">
    <property type="entry name" value="NAD(P)-bd_dom_sf"/>
</dbReference>
<sequence length="370" mass="39343">MAATVQALRFHGKEDIRVEAIEPQPCGPNEVRLRIEFCGICGSDIHEYQAGPIFSPAIGTKHLHTGLELPVTLGHEMSGTIIEIGSEIKGLDLGQLCTVNPSVHDEHYRLEPCRSCLKGRTNLCKRWACYGYSAPGGGLADEIVVNIASLLPVPAGVSPEAAALSEPLAVACHMIRESGFVKGDTVLILGGGPIGLALLLLLKMEGASKVFLSELAPARAQKAREFGADLVLDPSAAPKSADQDVVLQNILELTEDGVDVAFDAIGIQATLNTAIAATRSGGTIFNVAIHEKPLSIHPNLLTLGEKRYTGGICYTKKDFEKVLEALASGNLPADKMITSIISLKDVVEGAFEELIKHKEDHVKILVKPGA</sequence>
<feature type="domain" description="Enoyl reductase (ER)" evidence="7">
    <location>
        <begin position="12"/>
        <end position="366"/>
    </location>
</feature>
<dbReference type="InterPro" id="IPR002328">
    <property type="entry name" value="ADH_Zn_CS"/>
</dbReference>
<evidence type="ECO:0000259" key="7">
    <source>
        <dbReference type="SMART" id="SM00829"/>
    </source>
</evidence>
<dbReference type="SUPFAM" id="SSF51735">
    <property type="entry name" value="NAD(P)-binding Rossmann-fold domains"/>
    <property type="match status" value="1"/>
</dbReference>
<dbReference type="Gene3D" id="3.40.50.720">
    <property type="entry name" value="NAD(P)-binding Rossmann-like Domain"/>
    <property type="match status" value="1"/>
</dbReference>
<dbReference type="EMBL" id="JBFMKM010000013">
    <property type="protein sequence ID" value="KAL1301407.1"/>
    <property type="molecule type" value="Genomic_DNA"/>
</dbReference>
<comment type="cofactor">
    <cofactor evidence="1 6">
        <name>Zn(2+)</name>
        <dbReference type="ChEBI" id="CHEBI:29105"/>
    </cofactor>
</comment>
<dbReference type="RefSeq" id="XP_069197683.1">
    <property type="nucleotide sequence ID" value="XM_069345481.1"/>
</dbReference>
<evidence type="ECO:0000256" key="6">
    <source>
        <dbReference type="RuleBase" id="RU361277"/>
    </source>
</evidence>
<dbReference type="InterPro" id="IPR020843">
    <property type="entry name" value="ER"/>
</dbReference>
<dbReference type="Gene3D" id="3.90.180.10">
    <property type="entry name" value="Medium-chain alcohol dehydrogenases, catalytic domain"/>
    <property type="match status" value="1"/>
</dbReference>
<evidence type="ECO:0000313" key="8">
    <source>
        <dbReference type="EMBL" id="KAL1301407.1"/>
    </source>
</evidence>
<dbReference type="GeneID" id="95979365"/>
<protein>
    <recommendedName>
        <fullName evidence="7">Enoyl reductase (ER) domain-containing protein</fullName>
    </recommendedName>
</protein>
<proteinExistence type="inferred from homology"/>
<dbReference type="InterPro" id="IPR013149">
    <property type="entry name" value="ADH-like_C"/>
</dbReference>
<comment type="caution">
    <text evidence="8">The sequence shown here is derived from an EMBL/GenBank/DDBJ whole genome shotgun (WGS) entry which is preliminary data.</text>
</comment>
<keyword evidence="3 6" id="KW-0479">Metal-binding</keyword>
<comment type="similarity">
    <text evidence="2 6">Belongs to the zinc-containing alcohol dehydrogenase family.</text>
</comment>
<dbReference type="Proteomes" id="UP001562354">
    <property type="component" value="Unassembled WGS sequence"/>
</dbReference>
<dbReference type="SUPFAM" id="SSF50129">
    <property type="entry name" value="GroES-like"/>
    <property type="match status" value="1"/>
</dbReference>
<keyword evidence="9" id="KW-1185">Reference proteome</keyword>
<evidence type="ECO:0000256" key="3">
    <source>
        <dbReference type="ARBA" id="ARBA00022723"/>
    </source>
</evidence>
<dbReference type="Pfam" id="PF08240">
    <property type="entry name" value="ADH_N"/>
    <property type="match status" value="1"/>
</dbReference>
<keyword evidence="5" id="KW-0560">Oxidoreductase</keyword>
<evidence type="ECO:0000256" key="4">
    <source>
        <dbReference type="ARBA" id="ARBA00022833"/>
    </source>
</evidence>
<dbReference type="PROSITE" id="PS00059">
    <property type="entry name" value="ADH_ZINC"/>
    <property type="match status" value="1"/>
</dbReference>
<dbReference type="Pfam" id="PF00107">
    <property type="entry name" value="ADH_zinc_N"/>
    <property type="match status" value="1"/>
</dbReference>
<dbReference type="PANTHER" id="PTHR43161">
    <property type="entry name" value="SORBITOL DEHYDROGENASE"/>
    <property type="match status" value="1"/>
</dbReference>
<name>A0ABR3P5M1_9PEZI</name>
<evidence type="ECO:0000256" key="1">
    <source>
        <dbReference type="ARBA" id="ARBA00001947"/>
    </source>
</evidence>
<evidence type="ECO:0000256" key="2">
    <source>
        <dbReference type="ARBA" id="ARBA00008072"/>
    </source>
</evidence>
<evidence type="ECO:0000313" key="9">
    <source>
        <dbReference type="Proteomes" id="UP001562354"/>
    </source>
</evidence>
<dbReference type="InterPro" id="IPR013154">
    <property type="entry name" value="ADH-like_N"/>
</dbReference>
<gene>
    <name evidence="8" type="ORF">AAFC00_005666</name>
</gene>
<dbReference type="InterPro" id="IPR011032">
    <property type="entry name" value="GroES-like_sf"/>
</dbReference>
<evidence type="ECO:0000256" key="5">
    <source>
        <dbReference type="ARBA" id="ARBA00023002"/>
    </source>
</evidence>
<organism evidence="8 9">
    <name type="scientific">Neodothiora populina</name>
    <dbReference type="NCBI Taxonomy" id="2781224"/>
    <lineage>
        <taxon>Eukaryota</taxon>
        <taxon>Fungi</taxon>
        <taxon>Dikarya</taxon>
        <taxon>Ascomycota</taxon>
        <taxon>Pezizomycotina</taxon>
        <taxon>Dothideomycetes</taxon>
        <taxon>Dothideomycetidae</taxon>
        <taxon>Dothideales</taxon>
        <taxon>Dothioraceae</taxon>
        <taxon>Neodothiora</taxon>
    </lineage>
</organism>
<dbReference type="CDD" id="cd08233">
    <property type="entry name" value="butanediol_DH_like"/>
    <property type="match status" value="1"/>
</dbReference>
<dbReference type="PANTHER" id="PTHR43161:SF23">
    <property type="entry name" value="(R,R)-BUTANEDIOL DEHYDROGENASE-RELATED"/>
    <property type="match status" value="1"/>
</dbReference>
<keyword evidence="4 6" id="KW-0862">Zinc</keyword>
<dbReference type="SMART" id="SM00829">
    <property type="entry name" value="PKS_ER"/>
    <property type="match status" value="1"/>
</dbReference>
<accession>A0ABR3P5M1</accession>
<reference evidence="8 9" key="1">
    <citation type="submission" date="2024-07" db="EMBL/GenBank/DDBJ databases">
        <title>Draft sequence of the Neodothiora populina.</title>
        <authorList>
            <person name="Drown D.D."/>
            <person name="Schuette U.S."/>
            <person name="Buechlein A.B."/>
            <person name="Rusch D.R."/>
            <person name="Winton L.W."/>
            <person name="Adams G.A."/>
        </authorList>
    </citation>
    <scope>NUCLEOTIDE SEQUENCE [LARGE SCALE GENOMIC DNA]</scope>
    <source>
        <strain evidence="8 9">CPC 39397</strain>
    </source>
</reference>